<dbReference type="RefSeq" id="WP_357976685.1">
    <property type="nucleotide sequence ID" value="NZ_JBFAIH010000004.1"/>
</dbReference>
<evidence type="ECO:0000313" key="1">
    <source>
        <dbReference type="EMBL" id="MEV0363092.1"/>
    </source>
</evidence>
<comment type="caution">
    <text evidence="1">The sequence shown here is derived from an EMBL/GenBank/DDBJ whole genome shotgun (WGS) entry which is preliminary data.</text>
</comment>
<organism evidence="1 2">
    <name type="scientific">Nocardia fusca</name>
    <dbReference type="NCBI Taxonomy" id="941183"/>
    <lineage>
        <taxon>Bacteria</taxon>
        <taxon>Bacillati</taxon>
        <taxon>Actinomycetota</taxon>
        <taxon>Actinomycetes</taxon>
        <taxon>Mycobacteriales</taxon>
        <taxon>Nocardiaceae</taxon>
        <taxon>Nocardia</taxon>
    </lineage>
</organism>
<keyword evidence="2" id="KW-1185">Reference proteome</keyword>
<dbReference type="Proteomes" id="UP001551658">
    <property type="component" value="Unassembled WGS sequence"/>
</dbReference>
<reference evidence="1 2" key="1">
    <citation type="submission" date="2024-06" db="EMBL/GenBank/DDBJ databases">
        <title>The Natural Products Discovery Center: Release of the First 8490 Sequenced Strains for Exploring Actinobacteria Biosynthetic Diversity.</title>
        <authorList>
            <person name="Kalkreuter E."/>
            <person name="Kautsar S.A."/>
            <person name="Yang D."/>
            <person name="Bader C.D."/>
            <person name="Teijaro C.N."/>
            <person name="Fluegel L."/>
            <person name="Davis C.M."/>
            <person name="Simpson J.R."/>
            <person name="Lauterbach L."/>
            <person name="Steele A.D."/>
            <person name="Gui C."/>
            <person name="Meng S."/>
            <person name="Li G."/>
            <person name="Viehrig K."/>
            <person name="Ye F."/>
            <person name="Su P."/>
            <person name="Kiefer A.F."/>
            <person name="Nichols A."/>
            <person name="Cepeda A.J."/>
            <person name="Yan W."/>
            <person name="Fan B."/>
            <person name="Jiang Y."/>
            <person name="Adhikari A."/>
            <person name="Zheng C.-J."/>
            <person name="Schuster L."/>
            <person name="Cowan T.M."/>
            <person name="Smanski M.J."/>
            <person name="Chevrette M.G."/>
            <person name="De Carvalho L.P.S."/>
            <person name="Shen B."/>
        </authorList>
    </citation>
    <scope>NUCLEOTIDE SEQUENCE [LARGE SCALE GENOMIC DNA]</scope>
    <source>
        <strain evidence="1 2">NPDC050671</strain>
    </source>
</reference>
<evidence type="ECO:0000313" key="2">
    <source>
        <dbReference type="Proteomes" id="UP001551658"/>
    </source>
</evidence>
<gene>
    <name evidence="1" type="ORF">AB0H72_10360</name>
</gene>
<name>A0ABV3F5V3_9NOCA</name>
<accession>A0ABV3F5V3</accession>
<protein>
    <submittedName>
        <fullName evidence="1">Uncharacterized protein</fullName>
    </submittedName>
</protein>
<sequence length="59" mass="6715">MRERPPLPKRPARNQAIEAAIRMWRDQYTIETAVLERVAVELRATLDAPETAADADIAR</sequence>
<dbReference type="EMBL" id="JBFAIH010000004">
    <property type="protein sequence ID" value="MEV0363092.1"/>
    <property type="molecule type" value="Genomic_DNA"/>
</dbReference>
<proteinExistence type="predicted"/>